<protein>
    <submittedName>
        <fullName evidence="1">Uncharacterized protein</fullName>
    </submittedName>
</protein>
<dbReference type="Proteomes" id="UP000391834">
    <property type="component" value="Unassembled WGS sequence"/>
</dbReference>
<accession>A0A5M4B3C4</accession>
<reference evidence="1 2" key="1">
    <citation type="submission" date="2019-10" db="EMBL/GenBank/DDBJ databases">
        <title>Prolixibacter strains distinguished by the presence of nitrate reductase genes were adept at nitrate-dependent anaerobic corrosion of metallic iron and carbon steel.</title>
        <authorList>
            <person name="Iino T."/>
            <person name="Shono N."/>
            <person name="Ito K."/>
            <person name="Nakamura R."/>
            <person name="Sueoka K."/>
            <person name="Harayama S."/>
            <person name="Ohkuma M."/>
        </authorList>
    </citation>
    <scope>NUCLEOTIDE SEQUENCE [LARGE SCALE GENOMIC DNA]</scope>
    <source>
        <strain evidence="1 2">JCM 13498</strain>
    </source>
</reference>
<sequence>MEKIKNTINLEDFRVKDVKKGTISKVFTGRDRGKKVREDSKIDKIEAENDTVEIIIPDNIYSINPSFFEELFVNVVRKLGKERFLAKFNFTSVGDYVYEKPLNEAIDRILRSKTALD</sequence>
<comment type="caution">
    <text evidence="1">The sequence shown here is derived from an EMBL/GenBank/DDBJ whole genome shotgun (WGS) entry which is preliminary data.</text>
</comment>
<evidence type="ECO:0000313" key="1">
    <source>
        <dbReference type="EMBL" id="GET34642.1"/>
    </source>
</evidence>
<dbReference type="RefSeq" id="WP_027585499.1">
    <property type="nucleotide sequence ID" value="NZ_BLAX01000001.1"/>
</dbReference>
<dbReference type="EMBL" id="BLAX01000001">
    <property type="protein sequence ID" value="GET34642.1"/>
    <property type="molecule type" value="Genomic_DNA"/>
</dbReference>
<name>A0A5M4B3C4_9BACT</name>
<dbReference type="OrthoDB" id="1447028at2"/>
<keyword evidence="2" id="KW-1185">Reference proteome</keyword>
<evidence type="ECO:0000313" key="2">
    <source>
        <dbReference type="Proteomes" id="UP000391834"/>
    </source>
</evidence>
<gene>
    <name evidence="1" type="ORF">PbJCM13498_35050</name>
</gene>
<organism evidence="1 2">
    <name type="scientific">Prolixibacter bellariivorans</name>
    <dbReference type="NCBI Taxonomy" id="314319"/>
    <lineage>
        <taxon>Bacteria</taxon>
        <taxon>Pseudomonadati</taxon>
        <taxon>Bacteroidota</taxon>
        <taxon>Bacteroidia</taxon>
        <taxon>Marinilabiliales</taxon>
        <taxon>Prolixibacteraceae</taxon>
        <taxon>Prolixibacter</taxon>
    </lineage>
</organism>
<dbReference type="AlphaFoldDB" id="A0A5M4B3C4"/>
<proteinExistence type="predicted"/>